<accession>A0A6A5WAM5</accession>
<evidence type="ECO:0000313" key="1">
    <source>
        <dbReference type="EMBL" id="KAF1994666.1"/>
    </source>
</evidence>
<keyword evidence="2" id="KW-1185">Reference proteome</keyword>
<dbReference type="AlphaFoldDB" id="A0A6A5WAM5"/>
<name>A0A6A5WAM5_9PLEO</name>
<sequence>MSELSPDQFNSLRHWSLYGQRGEPAAKRAISTDWNTHTFEKPVTSPWNQQISRTELPKLLQGFQPGGMEDKWFVYADGPDAQGNAVLHMFRSWTGYKLIELELVIELNEDGEVMEKDSYITEITWESNNERIVEQTEEKAKTMAKEVCNWVLGVKLP</sequence>
<dbReference type="OrthoDB" id="4521980at2759"/>
<reference evidence="1" key="1">
    <citation type="journal article" date="2020" name="Stud. Mycol.">
        <title>101 Dothideomycetes genomes: a test case for predicting lifestyles and emergence of pathogens.</title>
        <authorList>
            <person name="Haridas S."/>
            <person name="Albert R."/>
            <person name="Binder M."/>
            <person name="Bloem J."/>
            <person name="Labutti K."/>
            <person name="Salamov A."/>
            <person name="Andreopoulos B."/>
            <person name="Baker S."/>
            <person name="Barry K."/>
            <person name="Bills G."/>
            <person name="Bluhm B."/>
            <person name="Cannon C."/>
            <person name="Castanera R."/>
            <person name="Culley D."/>
            <person name="Daum C."/>
            <person name="Ezra D."/>
            <person name="Gonzalez J."/>
            <person name="Henrissat B."/>
            <person name="Kuo A."/>
            <person name="Liang C."/>
            <person name="Lipzen A."/>
            <person name="Lutzoni F."/>
            <person name="Magnuson J."/>
            <person name="Mondo S."/>
            <person name="Nolan M."/>
            <person name="Ohm R."/>
            <person name="Pangilinan J."/>
            <person name="Park H.-J."/>
            <person name="Ramirez L."/>
            <person name="Alfaro M."/>
            <person name="Sun H."/>
            <person name="Tritt A."/>
            <person name="Yoshinaga Y."/>
            <person name="Zwiers L.-H."/>
            <person name="Turgeon B."/>
            <person name="Goodwin S."/>
            <person name="Spatafora J."/>
            <person name="Crous P."/>
            <person name="Grigoriev I."/>
        </authorList>
    </citation>
    <scope>NUCLEOTIDE SEQUENCE</scope>
    <source>
        <strain evidence="1">CBS 123094</strain>
    </source>
</reference>
<gene>
    <name evidence="1" type="ORF">P154DRAFT_367764</name>
</gene>
<evidence type="ECO:0000313" key="2">
    <source>
        <dbReference type="Proteomes" id="UP000799779"/>
    </source>
</evidence>
<dbReference type="Proteomes" id="UP000799779">
    <property type="component" value="Unassembled WGS sequence"/>
</dbReference>
<proteinExistence type="predicted"/>
<protein>
    <submittedName>
        <fullName evidence="1">Uncharacterized protein</fullName>
    </submittedName>
</protein>
<organism evidence="1 2">
    <name type="scientific">Amniculicola lignicola CBS 123094</name>
    <dbReference type="NCBI Taxonomy" id="1392246"/>
    <lineage>
        <taxon>Eukaryota</taxon>
        <taxon>Fungi</taxon>
        <taxon>Dikarya</taxon>
        <taxon>Ascomycota</taxon>
        <taxon>Pezizomycotina</taxon>
        <taxon>Dothideomycetes</taxon>
        <taxon>Pleosporomycetidae</taxon>
        <taxon>Pleosporales</taxon>
        <taxon>Amniculicolaceae</taxon>
        <taxon>Amniculicola</taxon>
    </lineage>
</organism>
<dbReference type="EMBL" id="ML977654">
    <property type="protein sequence ID" value="KAF1994666.1"/>
    <property type="molecule type" value="Genomic_DNA"/>
</dbReference>